<dbReference type="OrthoDB" id="2385582at2759"/>
<protein>
    <submittedName>
        <fullName evidence="1">2604_t:CDS:1</fullName>
    </submittedName>
</protein>
<proteinExistence type="predicted"/>
<dbReference type="EMBL" id="CAJVPQ010023583">
    <property type="protein sequence ID" value="CAG8763080.1"/>
    <property type="molecule type" value="Genomic_DNA"/>
</dbReference>
<feature type="non-terminal residue" evidence="1">
    <location>
        <position position="1"/>
    </location>
</feature>
<name>A0A9N9J3Q6_9GLOM</name>
<evidence type="ECO:0000313" key="2">
    <source>
        <dbReference type="Proteomes" id="UP000789570"/>
    </source>
</evidence>
<dbReference type="AlphaFoldDB" id="A0A9N9J3Q6"/>
<reference evidence="1" key="1">
    <citation type="submission" date="2021-06" db="EMBL/GenBank/DDBJ databases">
        <authorList>
            <person name="Kallberg Y."/>
            <person name="Tangrot J."/>
            <person name="Rosling A."/>
        </authorList>
    </citation>
    <scope>NUCLEOTIDE SEQUENCE</scope>
    <source>
        <strain evidence="1">UK204</strain>
    </source>
</reference>
<evidence type="ECO:0000313" key="1">
    <source>
        <dbReference type="EMBL" id="CAG8763080.1"/>
    </source>
</evidence>
<organism evidence="1 2">
    <name type="scientific">Funneliformis caledonium</name>
    <dbReference type="NCBI Taxonomy" id="1117310"/>
    <lineage>
        <taxon>Eukaryota</taxon>
        <taxon>Fungi</taxon>
        <taxon>Fungi incertae sedis</taxon>
        <taxon>Mucoromycota</taxon>
        <taxon>Glomeromycotina</taxon>
        <taxon>Glomeromycetes</taxon>
        <taxon>Glomerales</taxon>
        <taxon>Glomeraceae</taxon>
        <taxon>Funneliformis</taxon>
    </lineage>
</organism>
<feature type="non-terminal residue" evidence="1">
    <location>
        <position position="122"/>
    </location>
</feature>
<comment type="caution">
    <text evidence="1">The sequence shown here is derived from an EMBL/GenBank/DDBJ whole genome shotgun (WGS) entry which is preliminary data.</text>
</comment>
<gene>
    <name evidence="1" type="ORF">FCALED_LOCUS17052</name>
</gene>
<sequence length="122" mass="13898">AEINAEGLDDDGQMSASDYEKFCQKYSSMKTSKKWLLSTGTAVEDKLYDFRLKCIRKHFIDKAFENLGDVEAVRDESFSLASSERKNKKRTVSALIKVKRKILSRKGDLIICKNSLKYGCSE</sequence>
<accession>A0A9N9J3Q6</accession>
<keyword evidence="2" id="KW-1185">Reference proteome</keyword>
<dbReference type="Proteomes" id="UP000789570">
    <property type="component" value="Unassembled WGS sequence"/>
</dbReference>